<evidence type="ECO:0000313" key="1">
    <source>
        <dbReference type="EMBL" id="KAJ7191501.1"/>
    </source>
</evidence>
<name>A0AAD6USQ8_9AGAR</name>
<reference evidence="1" key="1">
    <citation type="submission" date="2023-03" db="EMBL/GenBank/DDBJ databases">
        <title>Massive genome expansion in bonnet fungi (Mycena s.s.) driven by repeated elements and novel gene families across ecological guilds.</title>
        <authorList>
            <consortium name="Lawrence Berkeley National Laboratory"/>
            <person name="Harder C.B."/>
            <person name="Miyauchi S."/>
            <person name="Viragh M."/>
            <person name="Kuo A."/>
            <person name="Thoen E."/>
            <person name="Andreopoulos B."/>
            <person name="Lu D."/>
            <person name="Skrede I."/>
            <person name="Drula E."/>
            <person name="Henrissat B."/>
            <person name="Morin E."/>
            <person name="Kohler A."/>
            <person name="Barry K."/>
            <person name="LaButti K."/>
            <person name="Morin E."/>
            <person name="Salamov A."/>
            <person name="Lipzen A."/>
            <person name="Mereny Z."/>
            <person name="Hegedus B."/>
            <person name="Baldrian P."/>
            <person name="Stursova M."/>
            <person name="Weitz H."/>
            <person name="Taylor A."/>
            <person name="Grigoriev I.V."/>
            <person name="Nagy L.G."/>
            <person name="Martin F."/>
            <person name="Kauserud H."/>
        </authorList>
    </citation>
    <scope>NUCLEOTIDE SEQUENCE</scope>
    <source>
        <strain evidence="1">9144</strain>
    </source>
</reference>
<dbReference type="Proteomes" id="UP001219525">
    <property type="component" value="Unassembled WGS sequence"/>
</dbReference>
<dbReference type="EMBL" id="JARJCW010000132">
    <property type="protein sequence ID" value="KAJ7191501.1"/>
    <property type="molecule type" value="Genomic_DNA"/>
</dbReference>
<dbReference type="SUPFAM" id="SSF50370">
    <property type="entry name" value="Ricin B-like lectins"/>
    <property type="match status" value="1"/>
</dbReference>
<evidence type="ECO:0000313" key="2">
    <source>
        <dbReference type="Proteomes" id="UP001219525"/>
    </source>
</evidence>
<comment type="caution">
    <text evidence="1">The sequence shown here is derived from an EMBL/GenBank/DDBJ whole genome shotgun (WGS) entry which is preliminary data.</text>
</comment>
<proteinExistence type="predicted"/>
<sequence>MVNLTAIALAGTLFSMIDFQGHALNLLFGQPNDGTVVIGENMLDPVEVEVDQVWALVATTTSGQFTIMNPFNNKSLSYAGGLVQLTHAQATVNSIPRAFNFILAAPPQTFNILDVDSGMALTAWTMSSFRAGGDSTPVTYEFLELGAIDQMWTLVTRS</sequence>
<dbReference type="Gene3D" id="2.80.10.50">
    <property type="match status" value="1"/>
</dbReference>
<dbReference type="AlphaFoldDB" id="A0AAD6USQ8"/>
<organism evidence="1 2">
    <name type="scientific">Mycena pura</name>
    <dbReference type="NCBI Taxonomy" id="153505"/>
    <lineage>
        <taxon>Eukaryota</taxon>
        <taxon>Fungi</taxon>
        <taxon>Dikarya</taxon>
        <taxon>Basidiomycota</taxon>
        <taxon>Agaricomycotina</taxon>
        <taxon>Agaricomycetes</taxon>
        <taxon>Agaricomycetidae</taxon>
        <taxon>Agaricales</taxon>
        <taxon>Marasmiineae</taxon>
        <taxon>Mycenaceae</taxon>
        <taxon>Mycena</taxon>
    </lineage>
</organism>
<keyword evidence="2" id="KW-1185">Reference proteome</keyword>
<accession>A0AAD6USQ8</accession>
<protein>
    <submittedName>
        <fullName evidence="1">Uncharacterized protein</fullName>
    </submittedName>
</protein>
<gene>
    <name evidence="1" type="ORF">GGX14DRAFT_578948</name>
</gene>
<dbReference type="InterPro" id="IPR035992">
    <property type="entry name" value="Ricin_B-like_lectins"/>
</dbReference>